<dbReference type="Proteomes" id="UP000445000">
    <property type="component" value="Unassembled WGS sequence"/>
</dbReference>
<dbReference type="Gene3D" id="2.30.40.10">
    <property type="entry name" value="Urease, subunit C, domain 1"/>
    <property type="match status" value="2"/>
</dbReference>
<dbReference type="PANTHER" id="PTHR43135:SF3">
    <property type="entry name" value="ALPHA-D-RIBOSE 1-METHYLPHOSPHONATE 5-TRIPHOSPHATE DIPHOSPHATASE"/>
    <property type="match status" value="1"/>
</dbReference>
<evidence type="ECO:0000256" key="1">
    <source>
        <dbReference type="SAM" id="SignalP"/>
    </source>
</evidence>
<reference evidence="4" key="1">
    <citation type="submission" date="2020-01" db="EMBL/GenBank/DDBJ databases">
        <title>'Steroidobacter agaridevorans' sp. nov., agar-degrading bacteria isolated from rhizosphere soils.</title>
        <authorList>
            <person name="Ikenaga M."/>
            <person name="Kataoka M."/>
            <person name="Murouchi A."/>
            <person name="Katsuragi S."/>
            <person name="Sakai M."/>
        </authorList>
    </citation>
    <scope>NUCLEOTIDE SEQUENCE [LARGE SCALE GENOMIC DNA]</scope>
    <source>
        <strain evidence="4">YU21-B</strain>
    </source>
</reference>
<dbReference type="SUPFAM" id="SSF51556">
    <property type="entry name" value="Metallo-dependent hydrolases"/>
    <property type="match status" value="1"/>
</dbReference>
<dbReference type="GO" id="GO:0016810">
    <property type="term" value="F:hydrolase activity, acting on carbon-nitrogen (but not peptide) bonds"/>
    <property type="evidence" value="ECO:0007669"/>
    <property type="project" value="InterPro"/>
</dbReference>
<name>A0A829YFU9_9GAMM</name>
<evidence type="ECO:0000313" key="3">
    <source>
        <dbReference type="EMBL" id="GFE82207.1"/>
    </source>
</evidence>
<protein>
    <recommendedName>
        <fullName evidence="2">Amidohydrolase-related domain-containing protein</fullName>
    </recommendedName>
</protein>
<evidence type="ECO:0000259" key="2">
    <source>
        <dbReference type="Pfam" id="PF01979"/>
    </source>
</evidence>
<keyword evidence="4" id="KW-1185">Reference proteome</keyword>
<dbReference type="Pfam" id="PF01979">
    <property type="entry name" value="Amidohydro_1"/>
    <property type="match status" value="1"/>
</dbReference>
<comment type="caution">
    <text evidence="3">The sequence shown here is derived from an EMBL/GenBank/DDBJ whole genome shotgun (WGS) entry which is preliminary data.</text>
</comment>
<sequence length="494" mass="53805">MSMGSAGRTLATMTILGMLGSAAAQAAELRIDNVTIVSPEQPTPRRHATVHIKDERIVSITDGKAAKAASTIRVIDGAGLYLSPGLIDSHVHLTGVPGMFPEHMQAHPEIVAAAEKQIPRSYLYFGFTSLFDLLSTPEEMRHWQKHELRPDAYFCGSTPVQDGYPMNWAPKPQRYEHQPYMIIQRGEEAAAPQGFDPAKHTPTAVVARMKADGASCVKTFFETGFGPQKNLPTPRPDTLQELIGAAHAAGLPVFMHANSLIAQEAAVNAGADVIAHGLWHADEGVDLNPVLDRIVKANVGWQPTIQVLHGELDVFDPDYLADPRLSRVLPQSLIDWYRTSEGQTYRNNITSALFSGEKDPEAAANKARAHYAPYIARNRNATGYLAARNARFLFGTDTPSSPTYANPPGLNGWMEMKRQIEAGLTPAQIFKAATLSNAAVLGLEREVGSVQAGRIANLLLSRKNPTETVDAYDEIVTVILRGRVIDRAELAANR</sequence>
<proteinExistence type="predicted"/>
<dbReference type="Gene3D" id="3.20.20.140">
    <property type="entry name" value="Metal-dependent hydrolases"/>
    <property type="match status" value="2"/>
</dbReference>
<dbReference type="InterPro" id="IPR006680">
    <property type="entry name" value="Amidohydro-rel"/>
</dbReference>
<dbReference type="InterPro" id="IPR032466">
    <property type="entry name" value="Metal_Hydrolase"/>
</dbReference>
<accession>A0A829YFU9</accession>
<keyword evidence="1" id="KW-0732">Signal</keyword>
<gene>
    <name evidence="3" type="ORF">GCM10011487_42070</name>
</gene>
<dbReference type="SUPFAM" id="SSF51338">
    <property type="entry name" value="Composite domain of metallo-dependent hydrolases"/>
    <property type="match status" value="1"/>
</dbReference>
<dbReference type="PANTHER" id="PTHR43135">
    <property type="entry name" value="ALPHA-D-RIBOSE 1-METHYLPHOSPHONATE 5-TRIPHOSPHATE DIPHOSPHATASE"/>
    <property type="match status" value="1"/>
</dbReference>
<feature type="chain" id="PRO_5032489748" description="Amidohydrolase-related domain-containing protein" evidence="1">
    <location>
        <begin position="27"/>
        <end position="494"/>
    </location>
</feature>
<organism evidence="3 4">
    <name type="scientific">Steroidobacter agaridevorans</name>
    <dbReference type="NCBI Taxonomy" id="2695856"/>
    <lineage>
        <taxon>Bacteria</taxon>
        <taxon>Pseudomonadati</taxon>
        <taxon>Pseudomonadota</taxon>
        <taxon>Gammaproteobacteria</taxon>
        <taxon>Steroidobacterales</taxon>
        <taxon>Steroidobacteraceae</taxon>
        <taxon>Steroidobacter</taxon>
    </lineage>
</organism>
<feature type="domain" description="Amidohydrolase-related" evidence="2">
    <location>
        <begin position="81"/>
        <end position="484"/>
    </location>
</feature>
<evidence type="ECO:0000313" key="4">
    <source>
        <dbReference type="Proteomes" id="UP000445000"/>
    </source>
</evidence>
<dbReference type="InterPro" id="IPR051781">
    <property type="entry name" value="Metallo-dep_Hydrolase"/>
</dbReference>
<dbReference type="RefSeq" id="WP_161813877.1">
    <property type="nucleotide sequence ID" value="NZ_BLJN01000004.1"/>
</dbReference>
<dbReference type="InterPro" id="IPR011059">
    <property type="entry name" value="Metal-dep_hydrolase_composite"/>
</dbReference>
<dbReference type="EMBL" id="BLJN01000004">
    <property type="protein sequence ID" value="GFE82207.1"/>
    <property type="molecule type" value="Genomic_DNA"/>
</dbReference>
<dbReference type="AlphaFoldDB" id="A0A829YFU9"/>
<feature type="signal peptide" evidence="1">
    <location>
        <begin position="1"/>
        <end position="26"/>
    </location>
</feature>